<evidence type="ECO:0000256" key="10">
    <source>
        <dbReference type="ARBA" id="ARBA00022833"/>
    </source>
</evidence>
<dbReference type="Gene3D" id="2.60.40.1460">
    <property type="entry name" value="Integrin domains. Chain A, domain 2"/>
    <property type="match status" value="1"/>
</dbReference>
<dbReference type="EMBL" id="JAHYIQ010000001">
    <property type="protein sequence ID" value="KAK1136344.1"/>
    <property type="molecule type" value="Genomic_DNA"/>
</dbReference>
<feature type="transmembrane region" description="Helical" evidence="19">
    <location>
        <begin position="247"/>
        <end position="266"/>
    </location>
</feature>
<evidence type="ECO:0000259" key="20">
    <source>
        <dbReference type="Pfam" id="PF01435"/>
    </source>
</evidence>
<dbReference type="InterPro" id="IPR013519">
    <property type="entry name" value="Int_alpha_beta-p"/>
</dbReference>
<keyword evidence="15 19" id="KW-0472">Membrane</keyword>
<dbReference type="Pfam" id="PF20805">
    <property type="entry name" value="Integrin_A_Ig_2"/>
    <property type="match status" value="1"/>
</dbReference>
<dbReference type="Gene3D" id="1.20.5.930">
    <property type="entry name" value="Bicelle-embedded integrin alpha(iib) transmembrane segment"/>
    <property type="match status" value="1"/>
</dbReference>
<feature type="domain" description="Integrin alpha second immunoglobulin-like" evidence="21">
    <location>
        <begin position="979"/>
        <end position="1107"/>
    </location>
</feature>
<evidence type="ECO:0000256" key="17">
    <source>
        <dbReference type="ARBA" id="ARBA00023180"/>
    </source>
</evidence>
<gene>
    <name evidence="23" type="ORF">K0M31_000905</name>
</gene>
<dbReference type="SUPFAM" id="SSF69179">
    <property type="entry name" value="Integrin domains"/>
    <property type="match status" value="2"/>
</dbReference>
<name>A0AA40GFD8_9HYME</name>
<dbReference type="Proteomes" id="UP001177670">
    <property type="component" value="Unassembled WGS sequence"/>
</dbReference>
<keyword evidence="5 19" id="KW-0812">Transmembrane</keyword>
<comment type="cofactor">
    <cofactor evidence="1">
        <name>Zn(2+)</name>
        <dbReference type="ChEBI" id="CHEBI:29105"/>
    </cofactor>
</comment>
<dbReference type="CDD" id="cd07331">
    <property type="entry name" value="M48C_Oma1_like"/>
    <property type="match status" value="1"/>
</dbReference>
<reference evidence="23" key="1">
    <citation type="submission" date="2021-10" db="EMBL/GenBank/DDBJ databases">
        <title>Melipona bicolor Genome sequencing and assembly.</title>
        <authorList>
            <person name="Araujo N.S."/>
            <person name="Arias M.C."/>
        </authorList>
    </citation>
    <scope>NUCLEOTIDE SEQUENCE</scope>
    <source>
        <strain evidence="23">USP_2M_L1-L4_2017</strain>
        <tissue evidence="23">Whole body</tissue>
    </source>
</reference>
<evidence type="ECO:0000256" key="8">
    <source>
        <dbReference type="ARBA" id="ARBA00022737"/>
    </source>
</evidence>
<keyword evidence="8" id="KW-0677">Repeat</keyword>
<evidence type="ECO:0000256" key="3">
    <source>
        <dbReference type="ARBA" id="ARBA00008054"/>
    </source>
</evidence>
<evidence type="ECO:0000256" key="5">
    <source>
        <dbReference type="ARBA" id="ARBA00022692"/>
    </source>
</evidence>
<evidence type="ECO:0000256" key="4">
    <source>
        <dbReference type="ARBA" id="ARBA00022670"/>
    </source>
</evidence>
<dbReference type="GO" id="GO:0006508">
    <property type="term" value="P:proteolysis"/>
    <property type="evidence" value="ECO:0007669"/>
    <property type="project" value="UniProtKB-KW"/>
</dbReference>
<dbReference type="Gene3D" id="2.130.10.130">
    <property type="entry name" value="Integrin alpha, N-terminal"/>
    <property type="match status" value="1"/>
</dbReference>
<keyword evidence="9" id="KW-0378">Hydrolase</keyword>
<organism evidence="23 24">
    <name type="scientific">Melipona bicolor</name>
    <dbReference type="NCBI Taxonomy" id="60889"/>
    <lineage>
        <taxon>Eukaryota</taxon>
        <taxon>Metazoa</taxon>
        <taxon>Ecdysozoa</taxon>
        <taxon>Arthropoda</taxon>
        <taxon>Hexapoda</taxon>
        <taxon>Insecta</taxon>
        <taxon>Pterygota</taxon>
        <taxon>Neoptera</taxon>
        <taxon>Endopterygota</taxon>
        <taxon>Hymenoptera</taxon>
        <taxon>Apocrita</taxon>
        <taxon>Aculeata</taxon>
        <taxon>Apoidea</taxon>
        <taxon>Anthophila</taxon>
        <taxon>Apidae</taxon>
        <taxon>Melipona</taxon>
    </lineage>
</organism>
<feature type="domain" description="Integrin alpha third immunoglobulin-like" evidence="22">
    <location>
        <begin position="1137"/>
        <end position="1297"/>
    </location>
</feature>
<dbReference type="Pfam" id="PF01435">
    <property type="entry name" value="Peptidase_M48"/>
    <property type="match status" value="1"/>
</dbReference>
<dbReference type="PANTHER" id="PTHR23220">
    <property type="entry name" value="INTEGRIN ALPHA"/>
    <property type="match status" value="1"/>
</dbReference>
<proteinExistence type="inferred from homology"/>
<evidence type="ECO:0000256" key="13">
    <source>
        <dbReference type="ARBA" id="ARBA00023037"/>
    </source>
</evidence>
<comment type="similarity">
    <text evidence="3 19">Belongs to the integrin alpha chain family.</text>
</comment>
<dbReference type="InterPro" id="IPR000413">
    <property type="entry name" value="Integrin_alpha"/>
</dbReference>
<dbReference type="PRINTS" id="PR01185">
    <property type="entry name" value="INTEGRINA"/>
</dbReference>
<keyword evidence="17" id="KW-0325">Glycoprotein</keyword>
<dbReference type="GO" id="GO:0046872">
    <property type="term" value="F:metal ion binding"/>
    <property type="evidence" value="ECO:0007669"/>
    <property type="project" value="UniProtKB-KW"/>
</dbReference>
<keyword evidence="16 19" id="KW-0675">Receptor</keyword>
<dbReference type="SUPFAM" id="SSF69318">
    <property type="entry name" value="Integrin alpha N-terminal domain"/>
    <property type="match status" value="1"/>
</dbReference>
<feature type="transmembrane region" description="Helical" evidence="19">
    <location>
        <begin position="1341"/>
        <end position="1368"/>
    </location>
</feature>
<keyword evidence="4" id="KW-0645">Protease</keyword>
<comment type="subcellular location">
    <subcellularLocation>
        <location evidence="2 19">Membrane</location>
        <topology evidence="2 19">Single-pass type I membrane protein</topology>
    </subcellularLocation>
</comment>
<evidence type="ECO:0000256" key="16">
    <source>
        <dbReference type="ARBA" id="ARBA00023170"/>
    </source>
</evidence>
<dbReference type="GO" id="GO:0033627">
    <property type="term" value="P:cell adhesion mediated by integrin"/>
    <property type="evidence" value="ECO:0007669"/>
    <property type="project" value="TreeGrafter"/>
</dbReference>
<dbReference type="GO" id="GO:0009897">
    <property type="term" value="C:external side of plasma membrane"/>
    <property type="evidence" value="ECO:0007669"/>
    <property type="project" value="TreeGrafter"/>
</dbReference>
<evidence type="ECO:0000256" key="7">
    <source>
        <dbReference type="ARBA" id="ARBA00022729"/>
    </source>
</evidence>
<evidence type="ECO:0000256" key="12">
    <source>
        <dbReference type="ARBA" id="ARBA00022989"/>
    </source>
</evidence>
<evidence type="ECO:0000256" key="11">
    <source>
        <dbReference type="ARBA" id="ARBA00022889"/>
    </source>
</evidence>
<dbReference type="SMART" id="SM00191">
    <property type="entry name" value="Int_alpha"/>
    <property type="match status" value="5"/>
</dbReference>
<evidence type="ECO:0000259" key="22">
    <source>
        <dbReference type="Pfam" id="PF20806"/>
    </source>
</evidence>
<keyword evidence="13 19" id="KW-0401">Integrin</keyword>
<evidence type="ECO:0000256" key="2">
    <source>
        <dbReference type="ARBA" id="ARBA00004479"/>
    </source>
</evidence>
<dbReference type="PANTHER" id="PTHR23220:SF83">
    <property type="entry name" value="INTEGRIN ALPHA-PS3-RELATED"/>
    <property type="match status" value="1"/>
</dbReference>
<evidence type="ECO:0000313" key="23">
    <source>
        <dbReference type="EMBL" id="KAK1136344.1"/>
    </source>
</evidence>
<comment type="caution">
    <text evidence="19">Lacks conserved residue(s) required for the propagation of feature annotation.</text>
</comment>
<dbReference type="PROSITE" id="PS51470">
    <property type="entry name" value="FG_GAP"/>
    <property type="match status" value="2"/>
</dbReference>
<evidence type="ECO:0000256" key="18">
    <source>
        <dbReference type="PROSITE-ProRule" id="PRU00803"/>
    </source>
</evidence>
<feature type="transmembrane region" description="Helical" evidence="19">
    <location>
        <begin position="99"/>
        <end position="119"/>
    </location>
</feature>
<dbReference type="Gene3D" id="2.60.40.1510">
    <property type="entry name" value="ntegrin, alpha v. Chain A, domain 3"/>
    <property type="match status" value="1"/>
</dbReference>
<dbReference type="Pfam" id="PF20806">
    <property type="entry name" value="Integrin_A_Ig_3"/>
    <property type="match status" value="1"/>
</dbReference>
<dbReference type="GO" id="GO:0007229">
    <property type="term" value="P:integrin-mediated signaling pathway"/>
    <property type="evidence" value="ECO:0007669"/>
    <property type="project" value="UniProtKB-KW"/>
</dbReference>
<dbReference type="InterPro" id="IPR032695">
    <property type="entry name" value="Integrin_dom_sf"/>
</dbReference>
<evidence type="ECO:0000256" key="6">
    <source>
        <dbReference type="ARBA" id="ARBA00022723"/>
    </source>
</evidence>
<evidence type="ECO:0000313" key="24">
    <source>
        <dbReference type="Proteomes" id="UP001177670"/>
    </source>
</evidence>
<dbReference type="InterPro" id="IPR048285">
    <property type="entry name" value="Integrin_alpha_Ig-like_2"/>
</dbReference>
<keyword evidence="10" id="KW-0862">Zinc</keyword>
<evidence type="ECO:0000256" key="14">
    <source>
        <dbReference type="ARBA" id="ARBA00023049"/>
    </source>
</evidence>
<dbReference type="GO" id="GO:0005178">
    <property type="term" value="F:integrin binding"/>
    <property type="evidence" value="ECO:0007669"/>
    <property type="project" value="TreeGrafter"/>
</dbReference>
<accession>A0AA40GFD8</accession>
<evidence type="ECO:0000256" key="1">
    <source>
        <dbReference type="ARBA" id="ARBA00001947"/>
    </source>
</evidence>
<keyword evidence="6" id="KW-0479">Metal-binding</keyword>
<evidence type="ECO:0000256" key="15">
    <source>
        <dbReference type="ARBA" id="ARBA00023136"/>
    </source>
</evidence>
<feature type="repeat" description="FG-GAP" evidence="18">
    <location>
        <begin position="677"/>
        <end position="733"/>
    </location>
</feature>
<keyword evidence="12 19" id="KW-1133">Transmembrane helix</keyword>
<dbReference type="InterPro" id="IPR048286">
    <property type="entry name" value="Integrin_alpha_Ig-like_3"/>
</dbReference>
<dbReference type="InterPro" id="IPR028994">
    <property type="entry name" value="Integrin_alpha_N"/>
</dbReference>
<keyword evidence="24" id="KW-1185">Reference proteome</keyword>
<evidence type="ECO:0000259" key="21">
    <source>
        <dbReference type="Pfam" id="PF20805"/>
    </source>
</evidence>
<dbReference type="GO" id="GO:0007160">
    <property type="term" value="P:cell-matrix adhesion"/>
    <property type="evidence" value="ECO:0007669"/>
    <property type="project" value="TreeGrafter"/>
</dbReference>
<feature type="repeat" description="FG-GAP" evidence="18">
    <location>
        <begin position="734"/>
        <end position="789"/>
    </location>
</feature>
<evidence type="ECO:0000256" key="19">
    <source>
        <dbReference type="RuleBase" id="RU003762"/>
    </source>
</evidence>
<evidence type="ECO:0000256" key="9">
    <source>
        <dbReference type="ARBA" id="ARBA00022801"/>
    </source>
</evidence>
<keyword evidence="7" id="KW-0732">Signal</keyword>
<sequence length="1395" mass="160562">MYLRLTTSKTLTCIKKSLSYSTNSGTFPFQCKKLDKRWQCLKLQISNFHLTTQKLNYPGSLLLCFGSIYCGHCVRKWWLKQTPEQQLKYIIWFRQRKRIFYGSLGFLSFVSIFYCLTHLEIDPVKKKSRLILFDQTRQIEDSKIFYKMIVQNEKNIVPLRDPKYRIIARALKKLIYSNKDLFENTDWTITIIHRMFNIASFPNVMILPDRNIIVLVDIFNFIKSSDQLIFILAHEMSHIILLHTSEIPTFATICTIATIVSSFLIWIFYERRVAAILCSVLYTVFAAIFSSYKRQKEIEADDVGLELAAKSCIDIREVLVFWEIMMKFEELSGQNKFQIPLFMDHPALEERKKRTIQLMPTILELRKQAKCHELPARDPRDRLPYYLKDIEKHMLKDTKILVYGYNIDVDFPIIYSSNNAFNYFGYTVHLYYEMDTDISWLIVGAPKENYSWYSTQKFPYLIEPGVVYRCAIKNDECQEVRPEKIENEEGYDTRYEMKTIIRKQFGWFGSAISIDESNGILTVCAPRTIVMISKPFTDINFETMQGMCYSGEISSNALFIENNLKSYNFGTKFWYNPLYGFSFHHASTKQTESSNDKKRGKINYIVGKPKHEDFGTVDIMYSNEITSIELSSLYTVSQFGYSVESGYFFKKDQLLFASGAPGWNYVGMVVIINPETKSLTKLNGTNIGEFFGASLAVGDINNDGLDDLLIGAPYCREDNGRVYVYFGTFEERFEMAHILDGHVQGAHFGYAIASGDLDADGYDDIIVGSPWEDNGVIYIFNGGSSNLQMTERIEPAKFFRYSSQKIQRFGFSISKPVDIDANGYLDIAVGAYKSGTAVILRSKPIIKTELLIETVPNTLQRNATHFLVKTCPVYTIRNTLHSKGVIKFKITVTIDERYQRTKQTTLELKSSNLISDICLSAQVNISKNIRDFIEPISIFAKHDFLYDNVTTNFCKYCPIEKRNNKLQIAQTLLPFNIGCGEDKVCNSNISATAKFYNVQFNDTWVIGSSDISLEISLKNYGEPAYLAMLEFTFPKGIILRSILPFCHEDNFKENLIVICDTGNPIWNEEERSVKLDLDMKLINGSYDDKLYFNATIKTRSINHGTANIIKILNLVNEVSLFLHGKANEEAYYLTTSTENSSNITFQHTYEVYKHGASPIENAQLIVKVPLAIEDLKTLIYMYKPQLYISGELFECSSENILSDMVEEEPFFAQFDKRNVETSALYLHDVKNIQTSEKLSKNWMNDITYINCTSEINCTTFVCSLNTLKTLQDVGKLVIKFLLDIDKFRDNFRDNRAVLKFSTEVSVEIIKPDVRLDINGTRSTMEVITTFYYTSKTEKLQLWIIFVSVLVGLLLLCTIATILNMLGFFKRKGKQDLAKQENNEIIENGNTIMSCD</sequence>
<dbReference type="InterPro" id="IPR013517">
    <property type="entry name" value="FG-GAP"/>
</dbReference>
<dbReference type="GO" id="GO:0007157">
    <property type="term" value="P:heterophilic cell-cell adhesion via plasma membrane cell adhesion molecules"/>
    <property type="evidence" value="ECO:0007669"/>
    <property type="project" value="UniProtKB-ARBA"/>
</dbReference>
<keyword evidence="11 19" id="KW-0130">Cell adhesion</keyword>
<dbReference type="GO" id="GO:0004222">
    <property type="term" value="F:metalloendopeptidase activity"/>
    <property type="evidence" value="ECO:0007669"/>
    <property type="project" value="InterPro"/>
</dbReference>
<dbReference type="GO" id="GO:0008305">
    <property type="term" value="C:integrin complex"/>
    <property type="evidence" value="ECO:0007669"/>
    <property type="project" value="InterPro"/>
</dbReference>
<feature type="transmembrane region" description="Helical" evidence="19">
    <location>
        <begin position="273"/>
        <end position="292"/>
    </location>
</feature>
<dbReference type="Gene3D" id="2.60.40.1530">
    <property type="entry name" value="ntegrin, alpha v. Chain A, domain 4"/>
    <property type="match status" value="1"/>
</dbReference>
<dbReference type="Pfam" id="PF01839">
    <property type="entry name" value="FG-GAP"/>
    <property type="match status" value="2"/>
</dbReference>
<comment type="caution">
    <text evidence="23">The sequence shown here is derived from an EMBL/GenBank/DDBJ whole genome shotgun (WGS) entry which is preliminary data.</text>
</comment>
<dbReference type="InterPro" id="IPR001915">
    <property type="entry name" value="Peptidase_M48"/>
</dbReference>
<feature type="domain" description="Peptidase M48" evidence="20">
    <location>
        <begin position="169"/>
        <end position="352"/>
    </location>
</feature>
<protein>
    <submittedName>
        <fullName evidence="23">Uncharacterized protein</fullName>
    </submittedName>
</protein>
<keyword evidence="14" id="KW-0482">Metalloprotease</keyword>